<keyword evidence="5" id="KW-0472">Membrane</keyword>
<evidence type="ECO:0000256" key="5">
    <source>
        <dbReference type="PROSITE-ProRule" id="PRU01360"/>
    </source>
</evidence>
<feature type="domain" description="TonB-dependent receptor-like beta-barrel" evidence="6">
    <location>
        <begin position="2"/>
        <end position="193"/>
    </location>
</feature>
<dbReference type="PANTHER" id="PTHR32552:SF68">
    <property type="entry name" value="FERRICHROME OUTER MEMBRANE TRANSPORTER_PHAGE RECEPTOR"/>
    <property type="match status" value="1"/>
</dbReference>
<evidence type="ECO:0000256" key="1">
    <source>
        <dbReference type="ARBA" id="ARBA00022496"/>
    </source>
</evidence>
<dbReference type="PANTHER" id="PTHR32552">
    <property type="entry name" value="FERRICHROME IRON RECEPTOR-RELATED"/>
    <property type="match status" value="1"/>
</dbReference>
<evidence type="ECO:0000259" key="6">
    <source>
        <dbReference type="Pfam" id="PF00593"/>
    </source>
</evidence>
<evidence type="ECO:0000313" key="8">
    <source>
        <dbReference type="Proteomes" id="UP000753376"/>
    </source>
</evidence>
<organism evidence="7 8">
    <name type="scientific">Marinobacter salexigens</name>
    <dbReference type="NCBI Taxonomy" id="1925763"/>
    <lineage>
        <taxon>Bacteria</taxon>
        <taxon>Pseudomonadati</taxon>
        <taxon>Pseudomonadota</taxon>
        <taxon>Gammaproteobacteria</taxon>
        <taxon>Pseudomonadales</taxon>
        <taxon>Marinobacteraceae</taxon>
        <taxon>Marinobacter</taxon>
    </lineage>
</organism>
<keyword evidence="1" id="KW-0410">Iron transport</keyword>
<dbReference type="InterPro" id="IPR039426">
    <property type="entry name" value="TonB-dep_rcpt-like"/>
</dbReference>
<keyword evidence="5" id="KW-0812">Transmembrane</keyword>
<evidence type="ECO:0000256" key="4">
    <source>
        <dbReference type="ARBA" id="ARBA00023065"/>
    </source>
</evidence>
<keyword evidence="7" id="KW-0675">Receptor</keyword>
<dbReference type="InterPro" id="IPR000531">
    <property type="entry name" value="Beta-barrel_TonB"/>
</dbReference>
<dbReference type="PROSITE" id="PS52016">
    <property type="entry name" value="TONB_DEPENDENT_REC_3"/>
    <property type="match status" value="1"/>
</dbReference>
<evidence type="ECO:0000256" key="2">
    <source>
        <dbReference type="ARBA" id="ARBA00022729"/>
    </source>
</evidence>
<keyword evidence="8" id="KW-1185">Reference proteome</keyword>
<protein>
    <submittedName>
        <fullName evidence="7">TonB-dependent receptor</fullName>
    </submittedName>
</protein>
<name>A0ABS6ABW9_9GAMM</name>
<dbReference type="RefSeq" id="WP_216009430.1">
    <property type="nucleotide sequence ID" value="NZ_JAHKPV010000021.1"/>
</dbReference>
<dbReference type="Proteomes" id="UP000753376">
    <property type="component" value="Unassembled WGS sequence"/>
</dbReference>
<sequence>MYLMNNGISPYISYTESFQPIVGTDANGALYKPREGKQLEAGIKYAPDSIDGYLNASVYQIEEKNSLVTNGAFQVQEGERNTDGFELEGVAYLTSSFQVTAAYTYSDSTTQNRAIGADTVRATLVPRHMASAWFDYVFSQAVPGLKFGAGVRFVGETKDETYGYEVPSYSVVDAMASYDFAQSWRVQLNVNNLADKEYVASCDYWCYYGEARRVTASLNYRW</sequence>
<keyword evidence="5" id="KW-0998">Cell outer membrane</keyword>
<reference evidence="7 8" key="1">
    <citation type="submission" date="2021-05" db="EMBL/GenBank/DDBJ databases">
        <title>Draft genomes of bacteria isolated from model marine particles.</title>
        <authorList>
            <person name="Datta M.S."/>
            <person name="Schwartzman J.A."/>
            <person name="Enke T.N."/>
            <person name="Saavedra J."/>
            <person name="Cermak N."/>
            <person name="Cordero O.X."/>
        </authorList>
    </citation>
    <scope>NUCLEOTIDE SEQUENCE [LARGE SCALE GENOMIC DNA]</scope>
    <source>
        <strain evidence="7 8">D2M19</strain>
    </source>
</reference>
<comment type="similarity">
    <text evidence="5">Belongs to the TonB-dependent receptor family.</text>
</comment>
<comment type="subcellular location">
    <subcellularLocation>
        <location evidence="5">Cell outer membrane</location>
        <topology evidence="5">Multi-pass membrane protein</topology>
    </subcellularLocation>
</comment>
<gene>
    <name evidence="7" type="ORF">KO508_16835</name>
</gene>
<evidence type="ECO:0000313" key="7">
    <source>
        <dbReference type="EMBL" id="MBU2875667.1"/>
    </source>
</evidence>
<keyword evidence="5" id="KW-0813">Transport</keyword>
<evidence type="ECO:0000256" key="3">
    <source>
        <dbReference type="ARBA" id="ARBA00023004"/>
    </source>
</evidence>
<comment type="caution">
    <text evidence="7">The sequence shown here is derived from an EMBL/GenBank/DDBJ whole genome shotgun (WGS) entry which is preliminary data.</text>
</comment>
<proteinExistence type="inferred from homology"/>
<keyword evidence="2" id="KW-0732">Signal</keyword>
<keyword evidence="4" id="KW-0406">Ion transport</keyword>
<dbReference type="Pfam" id="PF00593">
    <property type="entry name" value="TonB_dep_Rec_b-barrel"/>
    <property type="match status" value="1"/>
</dbReference>
<dbReference type="EMBL" id="JAHKPV010000021">
    <property type="protein sequence ID" value="MBU2875667.1"/>
    <property type="molecule type" value="Genomic_DNA"/>
</dbReference>
<accession>A0ABS6ABW9</accession>
<keyword evidence="5" id="KW-1134">Transmembrane beta strand</keyword>
<keyword evidence="3" id="KW-0408">Iron</keyword>